<keyword evidence="2" id="KW-1185">Reference proteome</keyword>
<dbReference type="EMBL" id="QTSX02002850">
    <property type="protein sequence ID" value="KAJ9074688.1"/>
    <property type="molecule type" value="Genomic_DNA"/>
</dbReference>
<organism evidence="1 2">
    <name type="scientific">Entomophthora muscae</name>
    <dbReference type="NCBI Taxonomy" id="34485"/>
    <lineage>
        <taxon>Eukaryota</taxon>
        <taxon>Fungi</taxon>
        <taxon>Fungi incertae sedis</taxon>
        <taxon>Zoopagomycota</taxon>
        <taxon>Entomophthoromycotina</taxon>
        <taxon>Entomophthoromycetes</taxon>
        <taxon>Entomophthorales</taxon>
        <taxon>Entomophthoraceae</taxon>
        <taxon>Entomophthora</taxon>
    </lineage>
</organism>
<dbReference type="Proteomes" id="UP001165960">
    <property type="component" value="Unassembled WGS sequence"/>
</dbReference>
<evidence type="ECO:0000313" key="1">
    <source>
        <dbReference type="EMBL" id="KAJ9074688.1"/>
    </source>
</evidence>
<gene>
    <name evidence="1" type="primary">TRP3_1</name>
    <name evidence="1" type="ORF">DSO57_1004138</name>
</gene>
<protein>
    <submittedName>
        <fullName evidence="1">Anthranilate synthase / indole-3-glycerol phosphate synthase</fullName>
    </submittedName>
</protein>
<name>A0ACC2TJG5_9FUNG</name>
<proteinExistence type="predicted"/>
<sequence>MYELYGGTVGEVGQIVHGKTSELVHDGAGLYKDVPQRVKVTRYHSLAGTIETLPEDLLVTSYTDSGTIQGVRHRKYCMEGVQFHPESVISEHGKSMLANFLSWTQGTWESQGEMIPDNSLVIPRSTDEGANYQPPKDSILVKIAAKRREDVFEAQSLPGQSLQDLKEMIAMSFSPPTLDFYSRLVKDSAPLSVLAELKRASPSKGDINLGINVAGQALKYATAGAAAISVLTEPKWFKGTLNDLRQAREVVSHFAQRPAILRKDFIIDEYQVYESRLYGADTLLLIVAILSREKLTELLQLSRSLGMEPLVEVNNTAEMTTAIEVGAKVIGVNNRNLHNFKVDMETTSRLAQEVPSGVFLIALSGINSPEDAAIYSGTSVRAVLVGEALMRASDPSSFITALSGRTASYPKTATGTKIKICGLQTVEAAVYAAQSGADFLGIIFAPSKRKVELEKAREIIQAVRLISKPHSQRPPQHPLTWFDSQRALVEVGLTPKIVGVFRDQSAEEITSIATTLGLDYVQLHGSESLEFCRQIPIPCIKVFHVGKEFNQHAQASTPNLHSLTLLDTQAASNTPGGGLGKAFDWDIAAQLANSSLKPPVILAGGLTPDNVADAISKVHPFAVDVSSGVETDGVKDHSLIQAFIEACKSV</sequence>
<evidence type="ECO:0000313" key="2">
    <source>
        <dbReference type="Proteomes" id="UP001165960"/>
    </source>
</evidence>
<comment type="caution">
    <text evidence="1">The sequence shown here is derived from an EMBL/GenBank/DDBJ whole genome shotgun (WGS) entry which is preliminary data.</text>
</comment>
<accession>A0ACC2TJG5</accession>
<reference evidence="1" key="1">
    <citation type="submission" date="2022-04" db="EMBL/GenBank/DDBJ databases">
        <title>Genome of the entomopathogenic fungus Entomophthora muscae.</title>
        <authorList>
            <person name="Elya C."/>
            <person name="Lovett B.R."/>
            <person name="Lee E."/>
            <person name="Macias A.M."/>
            <person name="Hajek A.E."/>
            <person name="De Bivort B.L."/>
            <person name="Kasson M.T."/>
            <person name="De Fine Licht H.H."/>
            <person name="Stajich J.E."/>
        </authorList>
    </citation>
    <scope>NUCLEOTIDE SEQUENCE</scope>
    <source>
        <strain evidence="1">Berkeley</strain>
    </source>
</reference>